<evidence type="ECO:0000313" key="2">
    <source>
        <dbReference type="Proteomes" id="UP000198901"/>
    </source>
</evidence>
<accession>A0A1G9UHV8</accession>
<proteinExistence type="predicted"/>
<keyword evidence="2" id="KW-1185">Reference proteome</keyword>
<name>A0A1G9UHV8_9BACT</name>
<reference evidence="1 2" key="1">
    <citation type="submission" date="2016-10" db="EMBL/GenBank/DDBJ databases">
        <authorList>
            <person name="de Groot N.N."/>
        </authorList>
    </citation>
    <scope>NUCLEOTIDE SEQUENCE [LARGE SCALE GENOMIC DNA]</scope>
    <source>
        <strain evidence="1 2">DSM 21668</strain>
    </source>
</reference>
<protein>
    <submittedName>
        <fullName evidence="1">Uncharacterized protein</fullName>
    </submittedName>
</protein>
<sequence>MPERKVFEQGFALFQKTIPALPLEICGKAGTVFENRGFTQKHSQLLKACSLLLTANTHIFLADKR</sequence>
<dbReference type="AlphaFoldDB" id="A0A1G9UHV8"/>
<gene>
    <name evidence="1" type="ORF">SAMN04488090_3822</name>
</gene>
<dbReference type="STRING" id="563176.SAMN04488090_3822"/>
<organism evidence="1 2">
    <name type="scientific">Siphonobacter aquaeclarae</name>
    <dbReference type="NCBI Taxonomy" id="563176"/>
    <lineage>
        <taxon>Bacteria</taxon>
        <taxon>Pseudomonadati</taxon>
        <taxon>Bacteroidota</taxon>
        <taxon>Cytophagia</taxon>
        <taxon>Cytophagales</taxon>
        <taxon>Cytophagaceae</taxon>
        <taxon>Siphonobacter</taxon>
    </lineage>
</organism>
<dbReference type="EMBL" id="FNGS01000007">
    <property type="protein sequence ID" value="SDM59374.1"/>
    <property type="molecule type" value="Genomic_DNA"/>
</dbReference>
<dbReference type="Proteomes" id="UP000198901">
    <property type="component" value="Unassembled WGS sequence"/>
</dbReference>
<evidence type="ECO:0000313" key="1">
    <source>
        <dbReference type="EMBL" id="SDM59374.1"/>
    </source>
</evidence>